<dbReference type="InParanoid" id="G2QB34"/>
<proteinExistence type="predicted"/>
<dbReference type="RefSeq" id="XP_003661217.1">
    <property type="nucleotide sequence ID" value="XM_003661169.1"/>
</dbReference>
<name>G2QB34_THET4</name>
<organism evidence="1 2">
    <name type="scientific">Thermothelomyces thermophilus (strain ATCC 42464 / BCRC 31852 / DSM 1799)</name>
    <name type="common">Sporotrichum thermophile</name>
    <dbReference type="NCBI Taxonomy" id="573729"/>
    <lineage>
        <taxon>Eukaryota</taxon>
        <taxon>Fungi</taxon>
        <taxon>Dikarya</taxon>
        <taxon>Ascomycota</taxon>
        <taxon>Pezizomycotina</taxon>
        <taxon>Sordariomycetes</taxon>
        <taxon>Sordariomycetidae</taxon>
        <taxon>Sordariales</taxon>
        <taxon>Chaetomiaceae</taxon>
        <taxon>Thermothelomyces</taxon>
    </lineage>
</organism>
<dbReference type="KEGG" id="mtm:MYCTH_66442"/>
<keyword evidence="2" id="KW-1185">Reference proteome</keyword>
<dbReference type="OrthoDB" id="5099098at2759"/>
<dbReference type="EMBL" id="CP003003">
    <property type="protein sequence ID" value="AEO55972.1"/>
    <property type="molecule type" value="Genomic_DNA"/>
</dbReference>
<dbReference type="Proteomes" id="UP000007322">
    <property type="component" value="Chromosome 2"/>
</dbReference>
<dbReference type="GeneID" id="11511896"/>
<reference evidence="1 2" key="1">
    <citation type="journal article" date="2011" name="Nat. Biotechnol.">
        <title>Comparative genomic analysis of the thermophilic biomass-degrading fungi Myceliophthora thermophila and Thielavia terrestris.</title>
        <authorList>
            <person name="Berka R.M."/>
            <person name="Grigoriev I.V."/>
            <person name="Otillar R."/>
            <person name="Salamov A."/>
            <person name="Grimwood J."/>
            <person name="Reid I."/>
            <person name="Ishmael N."/>
            <person name="John T."/>
            <person name="Darmond C."/>
            <person name="Moisan M.-C."/>
            <person name="Henrissat B."/>
            <person name="Coutinho P.M."/>
            <person name="Lombard V."/>
            <person name="Natvig D.O."/>
            <person name="Lindquist E."/>
            <person name="Schmutz J."/>
            <person name="Lucas S."/>
            <person name="Harris P."/>
            <person name="Powlowski J."/>
            <person name="Bellemare A."/>
            <person name="Taylor D."/>
            <person name="Butler G."/>
            <person name="de Vries R.P."/>
            <person name="Allijn I.E."/>
            <person name="van den Brink J."/>
            <person name="Ushinsky S."/>
            <person name="Storms R."/>
            <person name="Powell A.J."/>
            <person name="Paulsen I.T."/>
            <person name="Elbourne L.D.H."/>
            <person name="Baker S.E."/>
            <person name="Magnuson J."/>
            <person name="LaBoissiere S."/>
            <person name="Clutterbuck A.J."/>
            <person name="Martinez D."/>
            <person name="Wogulis M."/>
            <person name="de Leon A.L."/>
            <person name="Rey M.W."/>
            <person name="Tsang A."/>
        </authorList>
    </citation>
    <scope>NUCLEOTIDE SEQUENCE [LARGE SCALE GENOMIC DNA]</scope>
    <source>
        <strain evidence="2">ATCC 42464 / BCRC 31852 / DSM 1799</strain>
    </source>
</reference>
<sequence length="73" mass="8282">MPCSFCFSRGLCCRMIESSSRCGEYVHHGRSYDGSRVLVLSLSRIIDESKRLDRLKQDAKEALRADRDSLAKA</sequence>
<protein>
    <submittedName>
        <fullName evidence="1">Uncharacterized protein</fullName>
    </submittedName>
</protein>
<evidence type="ECO:0000313" key="2">
    <source>
        <dbReference type="Proteomes" id="UP000007322"/>
    </source>
</evidence>
<accession>G2QB34</accession>
<dbReference type="HOGENOM" id="CLU_201363_0_0_1"/>
<gene>
    <name evidence="1" type="ORF">MYCTH_66442</name>
</gene>
<dbReference type="VEuPathDB" id="FungiDB:MYCTH_66442"/>
<evidence type="ECO:0000313" key="1">
    <source>
        <dbReference type="EMBL" id="AEO55972.1"/>
    </source>
</evidence>
<dbReference type="OMA" id="ASWGLIC"/>
<dbReference type="AlphaFoldDB" id="G2QB34"/>